<feature type="transmembrane region" description="Helical" evidence="14">
    <location>
        <begin position="371"/>
        <end position="393"/>
    </location>
</feature>
<dbReference type="Pfam" id="PF00512">
    <property type="entry name" value="HisKA"/>
    <property type="match status" value="1"/>
</dbReference>
<evidence type="ECO:0000256" key="12">
    <source>
        <dbReference type="ARBA" id="ARBA00023012"/>
    </source>
</evidence>
<evidence type="ECO:0000256" key="2">
    <source>
        <dbReference type="ARBA" id="ARBA00004651"/>
    </source>
</evidence>
<keyword evidence="11 14" id="KW-1133">Transmembrane helix</keyword>
<evidence type="ECO:0000256" key="7">
    <source>
        <dbReference type="ARBA" id="ARBA00022692"/>
    </source>
</evidence>
<dbReference type="SUPFAM" id="SSF55874">
    <property type="entry name" value="ATPase domain of HSP90 chaperone/DNA topoisomerase II/histidine kinase"/>
    <property type="match status" value="1"/>
</dbReference>
<dbReference type="SMART" id="SM00388">
    <property type="entry name" value="HisKA"/>
    <property type="match status" value="1"/>
</dbReference>
<dbReference type="InterPro" id="IPR050398">
    <property type="entry name" value="HssS/ArlS-like"/>
</dbReference>
<evidence type="ECO:0000256" key="1">
    <source>
        <dbReference type="ARBA" id="ARBA00000085"/>
    </source>
</evidence>
<name>A0A1M6SXC1_9FIRM</name>
<comment type="catalytic activity">
    <reaction evidence="1">
        <text>ATP + protein L-histidine = ADP + protein N-phospho-L-histidine.</text>
        <dbReference type="EC" id="2.7.13.3"/>
    </reaction>
</comment>
<dbReference type="GO" id="GO:0000155">
    <property type="term" value="F:phosphorelay sensor kinase activity"/>
    <property type="evidence" value="ECO:0007669"/>
    <property type="project" value="InterPro"/>
</dbReference>
<dbReference type="InterPro" id="IPR003661">
    <property type="entry name" value="HisK_dim/P_dom"/>
</dbReference>
<dbReference type="InterPro" id="IPR005467">
    <property type="entry name" value="His_kinase_dom"/>
</dbReference>
<evidence type="ECO:0000259" key="15">
    <source>
        <dbReference type="PROSITE" id="PS50109"/>
    </source>
</evidence>
<evidence type="ECO:0000256" key="4">
    <source>
        <dbReference type="ARBA" id="ARBA00022475"/>
    </source>
</evidence>
<sequence length="759" mass="86436">MLDTKLKNSSDRKYAGLFVSIIILVLLAAAVLLFYKPIVENAKGFIKLDESDKEKELAEYKDSAEAGFLEELFKGNYVLRWELERQINNKKLNASEFFLNENQSTDIDDINTDDGENFETFKSDFSELMNNWYYNFFYYILSNYGLEYYAVDNKTGTYLTNTGAKLSAFLGKEEMEEADKLKKEYYFYAVIQFDENGNPSIPYYQGISKEKANSYLGFNLTQEMVNRSWNNAAWYASRVKPLAGMKVVYAIKSEDSLQNYFIDQFGDTNYHIINEAYNRGGAAYLYTASFILVMLLGFVLPLIKPLRIGKGIEAKIPAEIWGLGIGFTVTIYEDGITSLIKETVSGDLFDLNRNHIMTEGMARVVVNSFNVLIWLGIFIIWFAAALSIRQFFIKRPVKFLKENTLTFRFLFWLGRVIKKGCGYAITFDMSRKDDRKLVMLLGANMLLIMLFCAMGGVGVIGAIIYTCVLLYFITKYKNKITSDYRAIIQAAGRISEGNLDITIEKNLGVFNPLKEELMSVQQGFRKAVLEETKSQKMKTELITNVSHDLKTPLTAIITYVDLLKNKELTEEQRDSYVETLDRKALRLKILIEDLFEMSKAASNTITMNPVEVDLTAMIKQIHFELSDKIAGAGLDFRVRIPEDKIIAWLDSDKTYRIFENLIINMCKYALPGSRAYLDMEVLDKQVSITVRNISQAELDFTGEEIVERFVRGDKARNSEGSGLGLAIAKSFTELQGGSFHVLTDGDLFKVIVGFMILEA</sequence>
<dbReference type="InterPro" id="IPR036097">
    <property type="entry name" value="HisK_dim/P_sf"/>
</dbReference>
<feature type="domain" description="Histidine kinase" evidence="15">
    <location>
        <begin position="544"/>
        <end position="741"/>
    </location>
</feature>
<dbReference type="EC" id="2.7.13.3" evidence="3"/>
<dbReference type="InterPro" id="IPR036890">
    <property type="entry name" value="HATPase_C_sf"/>
</dbReference>
<dbReference type="PANTHER" id="PTHR45528">
    <property type="entry name" value="SENSOR HISTIDINE KINASE CPXA"/>
    <property type="match status" value="1"/>
</dbReference>
<proteinExistence type="predicted"/>
<keyword evidence="6" id="KW-0808">Transferase</keyword>
<dbReference type="GO" id="GO:0005886">
    <property type="term" value="C:plasma membrane"/>
    <property type="evidence" value="ECO:0007669"/>
    <property type="project" value="UniProtKB-SubCell"/>
</dbReference>
<keyword evidence="10" id="KW-0067">ATP-binding</keyword>
<evidence type="ECO:0000256" key="11">
    <source>
        <dbReference type="ARBA" id="ARBA00022989"/>
    </source>
</evidence>
<evidence type="ECO:0000256" key="10">
    <source>
        <dbReference type="ARBA" id="ARBA00022840"/>
    </source>
</evidence>
<keyword evidence="9 16" id="KW-0418">Kinase</keyword>
<evidence type="ECO:0000313" key="16">
    <source>
        <dbReference type="EMBL" id="SHK49375.1"/>
    </source>
</evidence>
<comment type="subcellular location">
    <subcellularLocation>
        <location evidence="2">Cell membrane</location>
        <topology evidence="2">Multi-pass membrane protein</topology>
    </subcellularLocation>
</comment>
<feature type="transmembrane region" description="Helical" evidence="14">
    <location>
        <begin position="445"/>
        <end position="473"/>
    </location>
</feature>
<dbReference type="PROSITE" id="PS50109">
    <property type="entry name" value="HIS_KIN"/>
    <property type="match status" value="1"/>
</dbReference>
<dbReference type="GO" id="GO:0005524">
    <property type="term" value="F:ATP binding"/>
    <property type="evidence" value="ECO:0007669"/>
    <property type="project" value="UniProtKB-KW"/>
</dbReference>
<keyword evidence="5" id="KW-0597">Phosphoprotein</keyword>
<organism evidence="16 17">
    <name type="scientific">Anaerocolumna jejuensis DSM 15929</name>
    <dbReference type="NCBI Taxonomy" id="1121322"/>
    <lineage>
        <taxon>Bacteria</taxon>
        <taxon>Bacillati</taxon>
        <taxon>Bacillota</taxon>
        <taxon>Clostridia</taxon>
        <taxon>Lachnospirales</taxon>
        <taxon>Lachnospiraceae</taxon>
        <taxon>Anaerocolumna</taxon>
    </lineage>
</organism>
<reference evidence="16 17" key="1">
    <citation type="submission" date="2016-11" db="EMBL/GenBank/DDBJ databases">
        <authorList>
            <person name="Jaros S."/>
            <person name="Januszkiewicz K."/>
            <person name="Wedrychowicz H."/>
        </authorList>
    </citation>
    <scope>NUCLEOTIDE SEQUENCE [LARGE SCALE GENOMIC DNA]</scope>
    <source>
        <strain evidence="16 17">DSM 15929</strain>
    </source>
</reference>
<feature type="transmembrane region" description="Helical" evidence="14">
    <location>
        <begin position="14"/>
        <end position="35"/>
    </location>
</feature>
<evidence type="ECO:0000256" key="9">
    <source>
        <dbReference type="ARBA" id="ARBA00022777"/>
    </source>
</evidence>
<feature type="transmembrane region" description="Helical" evidence="14">
    <location>
        <begin position="405"/>
        <end position="425"/>
    </location>
</feature>
<evidence type="ECO:0000256" key="6">
    <source>
        <dbReference type="ARBA" id="ARBA00022679"/>
    </source>
</evidence>
<keyword evidence="4" id="KW-1003">Cell membrane</keyword>
<evidence type="ECO:0000313" key="17">
    <source>
        <dbReference type="Proteomes" id="UP000184386"/>
    </source>
</evidence>
<dbReference type="Gene3D" id="1.10.287.130">
    <property type="match status" value="1"/>
</dbReference>
<evidence type="ECO:0000256" key="3">
    <source>
        <dbReference type="ARBA" id="ARBA00012438"/>
    </source>
</evidence>
<dbReference type="Pfam" id="PF02518">
    <property type="entry name" value="HATPase_c"/>
    <property type="match status" value="1"/>
</dbReference>
<keyword evidence="7 14" id="KW-0812">Transmembrane</keyword>
<protein>
    <recommendedName>
        <fullName evidence="3">histidine kinase</fullName>
        <ecNumber evidence="3">2.7.13.3</ecNumber>
    </recommendedName>
</protein>
<dbReference type="EMBL" id="FRAC01000012">
    <property type="protein sequence ID" value="SHK49375.1"/>
    <property type="molecule type" value="Genomic_DNA"/>
</dbReference>
<keyword evidence="13 14" id="KW-0472">Membrane</keyword>
<dbReference type="RefSeq" id="WP_073276619.1">
    <property type="nucleotide sequence ID" value="NZ_FRAC01000012.1"/>
</dbReference>
<keyword evidence="8" id="KW-0547">Nucleotide-binding</keyword>
<dbReference type="Proteomes" id="UP000184386">
    <property type="component" value="Unassembled WGS sequence"/>
</dbReference>
<dbReference type="STRING" id="1121322.SAMN02745136_02636"/>
<keyword evidence="17" id="KW-1185">Reference proteome</keyword>
<feature type="transmembrane region" description="Helical" evidence="14">
    <location>
        <begin position="283"/>
        <end position="303"/>
    </location>
</feature>
<keyword evidence="12" id="KW-0902">Two-component regulatory system</keyword>
<dbReference type="PANTHER" id="PTHR45528:SF1">
    <property type="entry name" value="SENSOR HISTIDINE KINASE CPXA"/>
    <property type="match status" value="1"/>
</dbReference>
<dbReference type="AlphaFoldDB" id="A0A1M6SXC1"/>
<evidence type="ECO:0000256" key="13">
    <source>
        <dbReference type="ARBA" id="ARBA00023136"/>
    </source>
</evidence>
<dbReference type="Gene3D" id="3.30.565.10">
    <property type="entry name" value="Histidine kinase-like ATPase, C-terminal domain"/>
    <property type="match status" value="1"/>
</dbReference>
<dbReference type="InterPro" id="IPR003594">
    <property type="entry name" value="HATPase_dom"/>
</dbReference>
<accession>A0A1M6SXC1</accession>
<evidence type="ECO:0000256" key="14">
    <source>
        <dbReference type="SAM" id="Phobius"/>
    </source>
</evidence>
<dbReference type="CDD" id="cd00082">
    <property type="entry name" value="HisKA"/>
    <property type="match status" value="1"/>
</dbReference>
<evidence type="ECO:0000256" key="5">
    <source>
        <dbReference type="ARBA" id="ARBA00022553"/>
    </source>
</evidence>
<dbReference type="SUPFAM" id="SSF47384">
    <property type="entry name" value="Homodimeric domain of signal transducing histidine kinase"/>
    <property type="match status" value="1"/>
</dbReference>
<gene>
    <name evidence="16" type="ORF">SAMN02745136_02636</name>
</gene>
<dbReference type="OrthoDB" id="9792991at2"/>
<evidence type="ECO:0000256" key="8">
    <source>
        <dbReference type="ARBA" id="ARBA00022741"/>
    </source>
</evidence>